<evidence type="ECO:0000313" key="2">
    <source>
        <dbReference type="Proteomes" id="UP000246018"/>
    </source>
</evidence>
<comment type="caution">
    <text evidence="1">The sequence shown here is derived from an EMBL/GenBank/DDBJ whole genome shotgun (WGS) entry which is preliminary data.</text>
</comment>
<keyword evidence="2" id="KW-1185">Reference proteome</keyword>
<sequence length="66" mass="7351">MLTQLAGAGRVVLGLDMRDYDDDGSFVEIAWSVYEGADPVEAREAALRALARDELPGDWALITWRR</sequence>
<proteinExistence type="predicted"/>
<organism evidence="1 2">
    <name type="scientific">Nocardioides gansuensis</name>
    <dbReference type="NCBI Taxonomy" id="2138300"/>
    <lineage>
        <taxon>Bacteria</taxon>
        <taxon>Bacillati</taxon>
        <taxon>Actinomycetota</taxon>
        <taxon>Actinomycetes</taxon>
        <taxon>Propionibacteriales</taxon>
        <taxon>Nocardioidaceae</taxon>
        <taxon>Nocardioides</taxon>
    </lineage>
</organism>
<dbReference type="Proteomes" id="UP000246018">
    <property type="component" value="Unassembled WGS sequence"/>
</dbReference>
<gene>
    <name evidence="1" type="ORF">DDE18_09450</name>
</gene>
<protein>
    <submittedName>
        <fullName evidence="1">Uncharacterized protein</fullName>
    </submittedName>
</protein>
<accession>A0A2T8FCR2</accession>
<dbReference type="RefSeq" id="WP_116571967.1">
    <property type="nucleotide sequence ID" value="NZ_QDGZ01000003.1"/>
</dbReference>
<dbReference type="OrthoDB" id="9851576at2"/>
<dbReference type="EMBL" id="QDGZ01000003">
    <property type="protein sequence ID" value="PVG83489.1"/>
    <property type="molecule type" value="Genomic_DNA"/>
</dbReference>
<dbReference type="AlphaFoldDB" id="A0A2T8FCR2"/>
<name>A0A2T8FCR2_9ACTN</name>
<evidence type="ECO:0000313" key="1">
    <source>
        <dbReference type="EMBL" id="PVG83489.1"/>
    </source>
</evidence>
<reference evidence="1 2" key="1">
    <citation type="submission" date="2018-04" db="EMBL/GenBank/DDBJ databases">
        <title>Genome of Nocardioides gansuensis WSJ-1.</title>
        <authorList>
            <person name="Wu S."/>
            <person name="Wang G."/>
        </authorList>
    </citation>
    <scope>NUCLEOTIDE SEQUENCE [LARGE SCALE GENOMIC DNA]</scope>
    <source>
        <strain evidence="1 2">WSJ-1</strain>
    </source>
</reference>